<feature type="compositionally biased region" description="Basic and acidic residues" evidence="1">
    <location>
        <begin position="112"/>
        <end position="123"/>
    </location>
</feature>
<reference evidence="3 4" key="1">
    <citation type="submission" date="2023-09" db="EMBL/GenBank/DDBJ databases">
        <title>Nesidiocoris tenuis whole genome shotgun sequence.</title>
        <authorList>
            <person name="Shibata T."/>
            <person name="Shimoda M."/>
            <person name="Kobayashi T."/>
            <person name="Uehara T."/>
        </authorList>
    </citation>
    <scope>NUCLEOTIDE SEQUENCE [LARGE SCALE GENOMIC DNA]</scope>
    <source>
        <strain evidence="3 4">Japan</strain>
    </source>
</reference>
<dbReference type="InterPro" id="IPR039905">
    <property type="entry name" value="CD2BP2/Lin1"/>
</dbReference>
<feature type="region of interest" description="Disordered" evidence="1">
    <location>
        <begin position="1"/>
        <end position="68"/>
    </location>
</feature>
<evidence type="ECO:0000256" key="1">
    <source>
        <dbReference type="SAM" id="MobiDB-lite"/>
    </source>
</evidence>
<feature type="region of interest" description="Disordered" evidence="1">
    <location>
        <begin position="112"/>
        <end position="138"/>
    </location>
</feature>
<feature type="compositionally biased region" description="Basic and acidic residues" evidence="1">
    <location>
        <begin position="243"/>
        <end position="258"/>
    </location>
</feature>
<dbReference type="InterPro" id="IPR035445">
    <property type="entry name" value="GYF-like_dom_sf"/>
</dbReference>
<feature type="domain" description="GYF" evidence="2">
    <location>
        <begin position="268"/>
        <end position="323"/>
    </location>
</feature>
<feature type="region of interest" description="Disordered" evidence="1">
    <location>
        <begin position="242"/>
        <end position="274"/>
    </location>
</feature>
<dbReference type="Pfam" id="PF02213">
    <property type="entry name" value="GYF"/>
    <property type="match status" value="1"/>
</dbReference>
<evidence type="ECO:0000259" key="2">
    <source>
        <dbReference type="PROSITE" id="PS50829"/>
    </source>
</evidence>
<name>A0ABN7AS68_9HEMI</name>
<dbReference type="InterPro" id="IPR003169">
    <property type="entry name" value="GYF"/>
</dbReference>
<accession>A0ABN7AS68</accession>
<dbReference type="SUPFAM" id="SSF55277">
    <property type="entry name" value="GYF domain"/>
    <property type="match status" value="1"/>
</dbReference>
<dbReference type="PANTHER" id="PTHR13138">
    <property type="entry name" value="PROTEIN LIN1"/>
    <property type="match status" value="1"/>
</dbReference>
<dbReference type="Proteomes" id="UP001307889">
    <property type="component" value="Chromosome 5"/>
</dbReference>
<protein>
    <submittedName>
        <fullName evidence="3">GYF domain</fullName>
    </submittedName>
</protein>
<dbReference type="EMBL" id="AP028913">
    <property type="protein sequence ID" value="BES95049.1"/>
    <property type="molecule type" value="Genomic_DNA"/>
</dbReference>
<dbReference type="PANTHER" id="PTHR13138:SF3">
    <property type="entry name" value="CD2 ANTIGEN CYTOPLASMIC TAIL-BINDING PROTEIN 2"/>
    <property type="match status" value="1"/>
</dbReference>
<dbReference type="Gene3D" id="3.30.1490.40">
    <property type="match status" value="1"/>
</dbReference>
<keyword evidence="4" id="KW-1185">Reference proteome</keyword>
<feature type="compositionally biased region" description="Acidic residues" evidence="1">
    <location>
        <begin position="33"/>
        <end position="57"/>
    </location>
</feature>
<dbReference type="SMART" id="SM00444">
    <property type="entry name" value="GYF"/>
    <property type="match status" value="1"/>
</dbReference>
<proteinExistence type="predicted"/>
<evidence type="ECO:0000313" key="4">
    <source>
        <dbReference type="Proteomes" id="UP001307889"/>
    </source>
</evidence>
<sequence length="326" mass="36817">MYAVATSAMPKRKHTDNGDQSGDVTKLQKNSLDSDEDDNDSDEDAYRLEDDDIEGQEDGVVGQEEGITITPFNMKEELEEGHFDNDGMYHWKKENVAKDNWLDNIDWVKVKKSEGSSEEKVPNEGEDDEDEPESVNETEMYKEILTYMQPKETVAKALKRLGGNKSLSASERLKLKKAGMPVNTIDSDEKVSALTGLANAILTNSGNMDIYQETYEKIQQKAKVLAKATAEPELDMYAEDFEDREKDRLADTSANDDKEVAEETQSNEVMWEYKKGENDEKIKGPFTSAQMEKLSKSGQFGSGVLVRKIGSEQFYTSNRMDFDLFL</sequence>
<dbReference type="PROSITE" id="PS50829">
    <property type="entry name" value="GYF"/>
    <property type="match status" value="1"/>
</dbReference>
<evidence type="ECO:0000313" key="3">
    <source>
        <dbReference type="EMBL" id="BES95049.1"/>
    </source>
</evidence>
<feature type="compositionally biased region" description="Acidic residues" evidence="1">
    <location>
        <begin position="124"/>
        <end position="136"/>
    </location>
</feature>
<organism evidence="3 4">
    <name type="scientific">Nesidiocoris tenuis</name>
    <dbReference type="NCBI Taxonomy" id="355587"/>
    <lineage>
        <taxon>Eukaryota</taxon>
        <taxon>Metazoa</taxon>
        <taxon>Ecdysozoa</taxon>
        <taxon>Arthropoda</taxon>
        <taxon>Hexapoda</taxon>
        <taxon>Insecta</taxon>
        <taxon>Pterygota</taxon>
        <taxon>Neoptera</taxon>
        <taxon>Paraneoptera</taxon>
        <taxon>Hemiptera</taxon>
        <taxon>Heteroptera</taxon>
        <taxon>Panheteroptera</taxon>
        <taxon>Cimicomorpha</taxon>
        <taxon>Miridae</taxon>
        <taxon>Dicyphina</taxon>
        <taxon>Nesidiocoris</taxon>
    </lineage>
</organism>
<gene>
    <name evidence="3" type="ORF">NTJ_07858</name>
</gene>
<feature type="compositionally biased region" description="Polar residues" evidence="1">
    <location>
        <begin position="18"/>
        <end position="29"/>
    </location>
</feature>